<proteinExistence type="predicted"/>
<sequence>MPAQPPIDGLDCSQSLTLDLRTQDLWRNALLSYQDSRLGLCREGTHVILSHYFERYSPSNSQWMEYSYKVSLSELVHWIMANGQLQVDRSGTAPRAIRHQAGNTRHA</sequence>
<dbReference type="Proteomes" id="UP000028931">
    <property type="component" value="Chromosome"/>
</dbReference>
<dbReference type="OrthoDB" id="6925107at2"/>
<dbReference type="RefSeq" id="WP_051939453.1">
    <property type="nucleotide sequence ID" value="NZ_CP009048.1"/>
</dbReference>
<reference evidence="2" key="2">
    <citation type="submission" date="2019-12" db="EMBL/GenBank/DDBJ databases">
        <title>Hybrid Genome Assemblies of two High G+C Isolates from Undergraduate Microbiology Courses.</title>
        <authorList>
            <person name="Ne Ville C.J."/>
            <person name="Enright D."/>
            <person name="Hernandez I."/>
            <person name="Dodsworth J."/>
            <person name="Orwin P.M."/>
        </authorList>
    </citation>
    <scope>NUCLEOTIDE SEQUENCE [LARGE SCALE GENOMIC DNA]</scope>
    <source>
        <strain evidence="2">Neo</strain>
    </source>
</reference>
<dbReference type="EMBL" id="CP009048">
    <property type="protein sequence ID" value="AIL62509.1"/>
    <property type="molecule type" value="Genomic_DNA"/>
</dbReference>
<organism evidence="1 3">
    <name type="scientific">Pseudomonas alkylphenolica</name>
    <dbReference type="NCBI Taxonomy" id="237609"/>
    <lineage>
        <taxon>Bacteria</taxon>
        <taxon>Pseudomonadati</taxon>
        <taxon>Pseudomonadota</taxon>
        <taxon>Gammaproteobacteria</taxon>
        <taxon>Pseudomonadales</taxon>
        <taxon>Pseudomonadaceae</taxon>
        <taxon>Pseudomonas</taxon>
    </lineage>
</organism>
<evidence type="ECO:0000313" key="1">
    <source>
        <dbReference type="EMBL" id="AIL62509.1"/>
    </source>
</evidence>
<evidence type="ECO:0000313" key="3">
    <source>
        <dbReference type="Proteomes" id="UP000028931"/>
    </source>
</evidence>
<dbReference type="EMBL" id="CP046621">
    <property type="protein sequence ID" value="QGW78253.1"/>
    <property type="molecule type" value="Genomic_DNA"/>
</dbReference>
<gene>
    <name evidence="2" type="ORF">GPJ81_16690</name>
    <name evidence="1" type="ORF">PSAKL28_33490</name>
</gene>
<keyword evidence="4" id="KW-1185">Reference proteome</keyword>
<evidence type="ECO:0000313" key="4">
    <source>
        <dbReference type="Proteomes" id="UP000426235"/>
    </source>
</evidence>
<dbReference type="KEGG" id="palk:PSAKL28_33490"/>
<name>A0A077FEQ4_9PSED</name>
<dbReference type="Proteomes" id="UP000426235">
    <property type="component" value="Chromosome"/>
</dbReference>
<evidence type="ECO:0000313" key="2">
    <source>
        <dbReference type="EMBL" id="QGW78253.1"/>
    </source>
</evidence>
<dbReference type="HOGENOM" id="CLU_2234198_0_0_6"/>
<protein>
    <submittedName>
        <fullName evidence="1">Uncharacterized protein</fullName>
    </submittedName>
</protein>
<reference evidence="1" key="1">
    <citation type="submission" date="2014-07" db="EMBL/GenBank/DDBJ databases">
        <authorList>
            <person name="Lee K."/>
            <person name="Lim J.Y."/>
            <person name="Hwang I."/>
        </authorList>
    </citation>
    <scope>NUCLEOTIDE SEQUENCE [LARGE SCALE GENOMIC DNA]</scope>
    <source>
        <strain evidence="1">KL28</strain>
    </source>
</reference>
<accession>A0A077FEQ4</accession>
<dbReference type="AlphaFoldDB" id="A0A077FEQ4"/>